<evidence type="ECO:0000313" key="2">
    <source>
        <dbReference type="EMBL" id="TCO73146.1"/>
    </source>
</evidence>
<dbReference type="Proteomes" id="UP000294919">
    <property type="component" value="Unassembled WGS sequence"/>
</dbReference>
<evidence type="ECO:0000313" key="3">
    <source>
        <dbReference type="Proteomes" id="UP000294919"/>
    </source>
</evidence>
<sequence>MGKIVISGYYGFNNVGDESILTAIVNNLKDSIKDIEITVLSVNPESTSQKHKINAIDRKNIFQIYKAIKNCEVFISGGGSLLQDVTSGRSITYYLVIIFMAIILRKKVLIYSQGIGPINKWFNKYMVQWVLNKVDCISVRDEKSKELLKKIGVYTPDIYVTADPVISLKQGNKKTGREILTKEGMDHQSEKPLIGFAIRGWRDNDEFLSNICKTADKLIEHSNVDVVFIPFHFGEDIKILEEIAHKMEQKAFFIKNKYDIEEMLGIVGNLDLLVGVRLHSLIFAAIMNVPIIAISYDPKIDSFMKSLQLKTLCSTEGLNYVDLILEIELIQKKHEAYKNILTQRVKKLQEKARINEKLVIELLKKGRHQREE</sequence>
<gene>
    <name evidence="2" type="ORF">EV214_11648</name>
</gene>
<dbReference type="PANTHER" id="PTHR36836">
    <property type="entry name" value="COLANIC ACID BIOSYNTHESIS PROTEIN WCAK"/>
    <property type="match status" value="1"/>
</dbReference>
<name>A0A4R2KQE1_9FIRM</name>
<keyword evidence="2" id="KW-0808">Transferase</keyword>
<organism evidence="2 3">
    <name type="scientific">Marinisporobacter balticus</name>
    <dbReference type="NCBI Taxonomy" id="2018667"/>
    <lineage>
        <taxon>Bacteria</taxon>
        <taxon>Bacillati</taxon>
        <taxon>Bacillota</taxon>
        <taxon>Clostridia</taxon>
        <taxon>Peptostreptococcales</taxon>
        <taxon>Thermotaleaceae</taxon>
        <taxon>Marinisporobacter</taxon>
    </lineage>
</organism>
<keyword evidence="3" id="KW-1185">Reference proteome</keyword>
<dbReference type="NCBIfam" id="TIGR03609">
    <property type="entry name" value="S_layer_CsaB"/>
    <property type="match status" value="1"/>
</dbReference>
<dbReference type="InterPro" id="IPR007345">
    <property type="entry name" value="Polysacch_pyruvyl_Trfase"/>
</dbReference>
<dbReference type="PANTHER" id="PTHR36836:SF1">
    <property type="entry name" value="COLANIC ACID BIOSYNTHESIS PROTEIN WCAK"/>
    <property type="match status" value="1"/>
</dbReference>
<proteinExistence type="predicted"/>
<dbReference type="Pfam" id="PF04230">
    <property type="entry name" value="PS_pyruv_trans"/>
    <property type="match status" value="1"/>
</dbReference>
<protein>
    <submittedName>
        <fullName evidence="2">Polysaccharide pyruvyl transferase CsaB</fullName>
    </submittedName>
</protein>
<accession>A0A4R2KQE1</accession>
<dbReference type="RefSeq" id="WP_132245960.1">
    <property type="nucleotide sequence ID" value="NZ_SLWV01000016.1"/>
</dbReference>
<dbReference type="SUPFAM" id="SSF53756">
    <property type="entry name" value="UDP-Glycosyltransferase/glycogen phosphorylase"/>
    <property type="match status" value="1"/>
</dbReference>
<feature type="domain" description="Polysaccharide pyruvyl transferase" evidence="1">
    <location>
        <begin position="14"/>
        <end position="298"/>
    </location>
</feature>
<comment type="caution">
    <text evidence="2">The sequence shown here is derived from an EMBL/GenBank/DDBJ whole genome shotgun (WGS) entry which is preliminary data.</text>
</comment>
<dbReference type="EMBL" id="SLWV01000016">
    <property type="protein sequence ID" value="TCO73146.1"/>
    <property type="molecule type" value="Genomic_DNA"/>
</dbReference>
<evidence type="ECO:0000259" key="1">
    <source>
        <dbReference type="Pfam" id="PF04230"/>
    </source>
</evidence>
<dbReference type="GO" id="GO:0016740">
    <property type="term" value="F:transferase activity"/>
    <property type="evidence" value="ECO:0007669"/>
    <property type="project" value="UniProtKB-KW"/>
</dbReference>
<reference evidence="2 3" key="1">
    <citation type="submission" date="2019-03" db="EMBL/GenBank/DDBJ databases">
        <title>Genomic Encyclopedia of Type Strains, Phase IV (KMG-IV): sequencing the most valuable type-strain genomes for metagenomic binning, comparative biology and taxonomic classification.</title>
        <authorList>
            <person name="Goeker M."/>
        </authorList>
    </citation>
    <scope>NUCLEOTIDE SEQUENCE [LARGE SCALE GENOMIC DNA]</scope>
    <source>
        <strain evidence="2 3">DSM 102940</strain>
    </source>
</reference>
<dbReference type="AlphaFoldDB" id="A0A4R2KQE1"/>
<dbReference type="OrthoDB" id="3199616at2"/>
<dbReference type="InterPro" id="IPR019896">
    <property type="entry name" value="Polysacch_pyruvyl_Trfase_CsaB"/>
</dbReference>
<dbReference type="Gene3D" id="3.40.50.2000">
    <property type="entry name" value="Glycogen Phosphorylase B"/>
    <property type="match status" value="1"/>
</dbReference>